<feature type="domain" description="ABC transporter" evidence="5">
    <location>
        <begin position="7"/>
        <end position="249"/>
    </location>
</feature>
<evidence type="ECO:0000256" key="4">
    <source>
        <dbReference type="ARBA" id="ARBA00022840"/>
    </source>
</evidence>
<evidence type="ECO:0000313" key="7">
    <source>
        <dbReference type="EMBL" id="KAA6303420.1"/>
    </source>
</evidence>
<dbReference type="InterPro" id="IPR017871">
    <property type="entry name" value="ABC_transporter-like_CS"/>
</dbReference>
<proteinExistence type="predicted"/>
<keyword evidence="1" id="KW-0813">Transport</keyword>
<organism evidence="6 8">
    <name type="scientific">Candidatus Ordinivivax streblomastigis</name>
    <dbReference type="NCBI Taxonomy" id="2540710"/>
    <lineage>
        <taxon>Bacteria</taxon>
        <taxon>Pseudomonadati</taxon>
        <taxon>Bacteroidota</taxon>
        <taxon>Bacteroidia</taxon>
        <taxon>Bacteroidales</taxon>
        <taxon>Candidatus Ordinivivax</taxon>
    </lineage>
</organism>
<sequence length="253" mass="28866">MANEYILEVNDLNVFGVFNQPLLKQVSFSVKANRLVAIIGSPDSGKNILLSAINRLNELSPSIKTTGEILLCGSSIFQMPLDTLRRRVGMVFSKPNVFFHWSIYDNVIAGYKLNAIRLSKSEADALVEATLRQLDLWNELKDDLFRKPDFLSVGQQQCLCIARTMALRPEVLLMNEPTVLLNTIYTEKIINLLKQLVDKTTILVSTHYPTRATLVSDYTMYLENGEIVEYDTTSKLFLMPEDRRTEKYINHQI</sequence>
<dbReference type="AlphaFoldDB" id="A0A5M8P402"/>
<protein>
    <submittedName>
        <fullName evidence="6">Phosphate import ATP-binding protein PstB 3</fullName>
    </submittedName>
</protein>
<dbReference type="Pfam" id="PF00005">
    <property type="entry name" value="ABC_tran"/>
    <property type="match status" value="1"/>
</dbReference>
<evidence type="ECO:0000313" key="6">
    <source>
        <dbReference type="EMBL" id="KAA6303227.1"/>
    </source>
</evidence>
<dbReference type="InterPro" id="IPR003593">
    <property type="entry name" value="AAA+_ATPase"/>
</dbReference>
<name>A0A5M8P402_9BACT</name>
<dbReference type="GO" id="GO:0016887">
    <property type="term" value="F:ATP hydrolysis activity"/>
    <property type="evidence" value="ECO:0007669"/>
    <property type="project" value="InterPro"/>
</dbReference>
<dbReference type="Proteomes" id="UP000324575">
    <property type="component" value="Unassembled WGS sequence"/>
</dbReference>
<dbReference type="EMBL" id="SNRX01000002">
    <property type="protein sequence ID" value="KAA6303420.1"/>
    <property type="molecule type" value="Genomic_DNA"/>
</dbReference>
<accession>A0A5M8P402</accession>
<dbReference type="GO" id="GO:0005524">
    <property type="term" value="F:ATP binding"/>
    <property type="evidence" value="ECO:0007669"/>
    <property type="project" value="UniProtKB-KW"/>
</dbReference>
<evidence type="ECO:0000313" key="8">
    <source>
        <dbReference type="Proteomes" id="UP000324575"/>
    </source>
</evidence>
<dbReference type="CDD" id="cd03260">
    <property type="entry name" value="ABC_PstB_phosphate_transporter"/>
    <property type="match status" value="1"/>
</dbReference>
<gene>
    <name evidence="6" type="ORF">EZS26_000387</name>
    <name evidence="7" type="ORF">EZS26_000580</name>
</gene>
<keyword evidence="4 6" id="KW-0067">ATP-binding</keyword>
<evidence type="ECO:0000256" key="2">
    <source>
        <dbReference type="ARBA" id="ARBA00022592"/>
    </source>
</evidence>
<dbReference type="GO" id="GO:0035435">
    <property type="term" value="P:phosphate ion transmembrane transport"/>
    <property type="evidence" value="ECO:0007669"/>
    <property type="project" value="InterPro"/>
</dbReference>
<dbReference type="PANTHER" id="PTHR43423">
    <property type="entry name" value="ABC TRANSPORTER I FAMILY MEMBER 17"/>
    <property type="match status" value="1"/>
</dbReference>
<evidence type="ECO:0000259" key="5">
    <source>
        <dbReference type="PROSITE" id="PS50893"/>
    </source>
</evidence>
<dbReference type="Gene3D" id="3.40.50.300">
    <property type="entry name" value="P-loop containing nucleotide triphosphate hydrolases"/>
    <property type="match status" value="1"/>
</dbReference>
<dbReference type="InterPro" id="IPR003439">
    <property type="entry name" value="ABC_transporter-like_ATP-bd"/>
</dbReference>
<dbReference type="InterPro" id="IPR027417">
    <property type="entry name" value="P-loop_NTPase"/>
</dbReference>
<dbReference type="PROSITE" id="PS50893">
    <property type="entry name" value="ABC_TRANSPORTER_2"/>
    <property type="match status" value="1"/>
</dbReference>
<evidence type="ECO:0000256" key="3">
    <source>
        <dbReference type="ARBA" id="ARBA00022741"/>
    </source>
</evidence>
<dbReference type="SMART" id="SM00382">
    <property type="entry name" value="AAA"/>
    <property type="match status" value="1"/>
</dbReference>
<dbReference type="PANTHER" id="PTHR43423:SF1">
    <property type="entry name" value="ABC TRANSPORTER I FAMILY MEMBER 17"/>
    <property type="match status" value="1"/>
</dbReference>
<dbReference type="GO" id="GO:0005315">
    <property type="term" value="F:phosphate transmembrane transporter activity"/>
    <property type="evidence" value="ECO:0007669"/>
    <property type="project" value="InterPro"/>
</dbReference>
<dbReference type="SUPFAM" id="SSF52540">
    <property type="entry name" value="P-loop containing nucleoside triphosphate hydrolases"/>
    <property type="match status" value="1"/>
</dbReference>
<keyword evidence="2" id="KW-0592">Phosphate transport</keyword>
<evidence type="ECO:0000256" key="1">
    <source>
        <dbReference type="ARBA" id="ARBA00022448"/>
    </source>
</evidence>
<dbReference type="PROSITE" id="PS00211">
    <property type="entry name" value="ABC_TRANSPORTER_1"/>
    <property type="match status" value="1"/>
</dbReference>
<reference evidence="6 8" key="1">
    <citation type="submission" date="2019-03" db="EMBL/GenBank/DDBJ databases">
        <title>Single cell metagenomics reveals metabolic interactions within the superorganism composed of flagellate Streblomastix strix and complex community of Bacteroidetes bacteria on its surface.</title>
        <authorList>
            <person name="Treitli S.C."/>
            <person name="Kolisko M."/>
            <person name="Husnik F."/>
            <person name="Keeling P."/>
            <person name="Hampl V."/>
        </authorList>
    </citation>
    <scope>NUCLEOTIDE SEQUENCE [LARGE SCALE GENOMIC DNA]</scope>
    <source>
        <strain evidence="6">St1</strain>
    </source>
</reference>
<dbReference type="GO" id="GO:0016020">
    <property type="term" value="C:membrane"/>
    <property type="evidence" value="ECO:0007669"/>
    <property type="project" value="InterPro"/>
</dbReference>
<dbReference type="EMBL" id="SNRX01000002">
    <property type="protein sequence ID" value="KAA6303227.1"/>
    <property type="molecule type" value="Genomic_DNA"/>
</dbReference>
<comment type="caution">
    <text evidence="6">The sequence shown here is derived from an EMBL/GenBank/DDBJ whole genome shotgun (WGS) entry which is preliminary data.</text>
</comment>
<dbReference type="InterPro" id="IPR005670">
    <property type="entry name" value="PstB-like"/>
</dbReference>
<keyword evidence="3" id="KW-0547">Nucleotide-binding</keyword>